<dbReference type="InterPro" id="IPR012341">
    <property type="entry name" value="6hp_glycosidase-like_sf"/>
</dbReference>
<evidence type="ECO:0000313" key="5">
    <source>
        <dbReference type="EMBL" id="MFC7131456.1"/>
    </source>
</evidence>
<feature type="region of interest" description="Disordered" evidence="2">
    <location>
        <begin position="1"/>
        <end position="24"/>
    </location>
</feature>
<dbReference type="InterPro" id="IPR014718">
    <property type="entry name" value="GH-type_carb-bd"/>
</dbReference>
<comment type="caution">
    <text evidence="5">The sequence shown here is derived from an EMBL/GenBank/DDBJ whole genome shotgun (WGS) entry which is preliminary data.</text>
</comment>
<reference evidence="5 6" key="1">
    <citation type="journal article" date="2019" name="Int. J. Syst. Evol. Microbiol.">
        <title>The Global Catalogue of Microorganisms (GCM) 10K type strain sequencing project: providing services to taxonomists for standard genome sequencing and annotation.</title>
        <authorList>
            <consortium name="The Broad Institute Genomics Platform"/>
            <consortium name="The Broad Institute Genome Sequencing Center for Infectious Disease"/>
            <person name="Wu L."/>
            <person name="Ma J."/>
        </authorList>
    </citation>
    <scope>NUCLEOTIDE SEQUENCE [LARGE SCALE GENOMIC DNA]</scope>
    <source>
        <strain evidence="5 6">DSM 26526</strain>
    </source>
</reference>
<keyword evidence="5" id="KW-0378">Hydrolase</keyword>
<dbReference type="Pfam" id="PF09137">
    <property type="entry name" value="Glucodextran_N"/>
    <property type="match status" value="1"/>
</dbReference>
<evidence type="ECO:0000313" key="6">
    <source>
        <dbReference type="Proteomes" id="UP001596460"/>
    </source>
</evidence>
<dbReference type="Gene3D" id="1.50.10.10">
    <property type="match status" value="1"/>
</dbReference>
<comment type="similarity">
    <text evidence="1">Belongs to the glycosyl hydrolase 15 family.</text>
</comment>
<dbReference type="Gene3D" id="2.70.98.10">
    <property type="match status" value="1"/>
</dbReference>
<feature type="domain" description="GH15-like" evidence="3">
    <location>
        <begin position="313"/>
        <end position="606"/>
    </location>
</feature>
<feature type="domain" description="Glucodextranase N-terminal" evidence="4">
    <location>
        <begin position="48"/>
        <end position="294"/>
    </location>
</feature>
<dbReference type="InterPro" id="IPR008928">
    <property type="entry name" value="6-hairpin_glycosidase_sf"/>
</dbReference>
<dbReference type="PANTHER" id="PTHR31616:SF0">
    <property type="entry name" value="GLUCAN 1,4-ALPHA-GLUCOSIDASE"/>
    <property type="match status" value="1"/>
</dbReference>
<dbReference type="SUPFAM" id="SSF74650">
    <property type="entry name" value="Galactose mutarotase-like"/>
    <property type="match status" value="1"/>
</dbReference>
<dbReference type="SUPFAM" id="SSF48208">
    <property type="entry name" value="Six-hairpin glycosidases"/>
    <property type="match status" value="1"/>
</dbReference>
<sequence length="687" mass="76547">MTEPSADFPVPSDKDAITSTPTGQSQHVLVTANRYADNHRVEYDGAIIEETSAFRSDVELFYDLHTLVWDRDLGETHDGRNDAVESSLDWASSTIPELRLENEFRFGDGTEGAIRQDVVASSNQCSVLVRNTATFEKPHERTLFTVFNLGIKGHSHEDPNAVQSARVVHAEEYDALTATDGNRHLAFVQSHDGRRRFDGHRIGVTGESQGPERSAWADVYEENDGWIDSTASGVGDLDAGFGLHVAGAESVEWLTAIGFAEESEDRAIEHALNALDAGYDAERDAFVDAWSEWHDGVTTAPTGDVFVDALYERSLTSLKCAEDHCQAMIAGAFKPTDMTYKFIWPRDQVIIVQALVAAGAFDEARQALDWLDRVQITDSDEETVDGRGIDRRGTWWQNYYTTGEPHWRALQLDQVGGPIYAHWLLWRETNDENVLDSHYEMSKLAAEFLLEWDNSYGFPKKHQDPWEEVWGYSTEGSAAAIAGLRCMAEMADAIGDDELATDCRDRARVWAGNFQQYCYREGTAYGDHYVTAGEPEYGTPAPDGRPDAAAFMAYWPWNVLDSDDDSLVSTVELADDTVWKADDTPCVGRYPGDAYTPSRTVEDGGWPLCEAYADMVRWRSGVDPGAVEEYVTDHAGEWTTSAGLLPERVDGDGTVSWNSNLQWSQAMYVLLVESHLRDEPYGMAPDE</sequence>
<dbReference type="InterPro" id="IPR011613">
    <property type="entry name" value="GH15-like"/>
</dbReference>
<dbReference type="AlphaFoldDB" id="A0ABD5XJD4"/>
<dbReference type="InterPro" id="IPR015220">
    <property type="entry name" value="Glucodextranase_N"/>
</dbReference>
<dbReference type="RefSeq" id="WP_390247615.1">
    <property type="nucleotide sequence ID" value="NZ_JBHTAB010000015.1"/>
</dbReference>
<dbReference type="EMBL" id="JBHTAB010000015">
    <property type="protein sequence ID" value="MFC7131456.1"/>
    <property type="molecule type" value="Genomic_DNA"/>
</dbReference>
<gene>
    <name evidence="5" type="ORF">ACFQI8_19060</name>
</gene>
<protein>
    <submittedName>
        <fullName evidence="5">Glycoside hydrolase family 15 protein</fullName>
    </submittedName>
</protein>
<proteinExistence type="inferred from homology"/>
<dbReference type="Pfam" id="PF00723">
    <property type="entry name" value="Glyco_hydro_15"/>
    <property type="match status" value="1"/>
</dbReference>
<keyword evidence="6" id="KW-1185">Reference proteome</keyword>
<name>A0ABD5XJD4_9EURY</name>
<accession>A0ABD5XJD4</accession>
<dbReference type="GO" id="GO:0004553">
    <property type="term" value="F:hydrolase activity, hydrolyzing O-glycosyl compounds"/>
    <property type="evidence" value="ECO:0007669"/>
    <property type="project" value="UniProtKB-ARBA"/>
</dbReference>
<evidence type="ECO:0000256" key="2">
    <source>
        <dbReference type="SAM" id="MobiDB-lite"/>
    </source>
</evidence>
<organism evidence="5 6">
    <name type="scientific">Haloferax chudinovii</name>
    <dbReference type="NCBI Taxonomy" id="1109010"/>
    <lineage>
        <taxon>Archaea</taxon>
        <taxon>Methanobacteriati</taxon>
        <taxon>Methanobacteriota</taxon>
        <taxon>Stenosarchaea group</taxon>
        <taxon>Halobacteria</taxon>
        <taxon>Halobacteriales</taxon>
        <taxon>Haloferacaceae</taxon>
        <taxon>Haloferax</taxon>
    </lineage>
</organism>
<dbReference type="PANTHER" id="PTHR31616">
    <property type="entry name" value="TREHALASE"/>
    <property type="match status" value="1"/>
</dbReference>
<evidence type="ECO:0000256" key="1">
    <source>
        <dbReference type="ARBA" id="ARBA00006188"/>
    </source>
</evidence>
<dbReference type="Proteomes" id="UP001596460">
    <property type="component" value="Unassembled WGS sequence"/>
</dbReference>
<evidence type="ECO:0000259" key="4">
    <source>
        <dbReference type="Pfam" id="PF09137"/>
    </source>
</evidence>
<evidence type="ECO:0000259" key="3">
    <source>
        <dbReference type="Pfam" id="PF00723"/>
    </source>
</evidence>
<dbReference type="InterPro" id="IPR011013">
    <property type="entry name" value="Gal_mutarotase_sf_dom"/>
</dbReference>